<protein>
    <submittedName>
        <fullName evidence="1">Uncharacterized protein</fullName>
    </submittedName>
</protein>
<dbReference type="AlphaFoldDB" id="A0A0D7BEY8"/>
<reference evidence="1 2" key="1">
    <citation type="journal article" date="2015" name="Fungal Genet. Biol.">
        <title>Evolution of novel wood decay mechanisms in Agaricales revealed by the genome sequences of Fistulina hepatica and Cylindrobasidium torrendii.</title>
        <authorList>
            <person name="Floudas D."/>
            <person name="Held B.W."/>
            <person name="Riley R."/>
            <person name="Nagy L.G."/>
            <person name="Koehler G."/>
            <person name="Ransdell A.S."/>
            <person name="Younus H."/>
            <person name="Chow J."/>
            <person name="Chiniquy J."/>
            <person name="Lipzen A."/>
            <person name="Tritt A."/>
            <person name="Sun H."/>
            <person name="Haridas S."/>
            <person name="LaButti K."/>
            <person name="Ohm R.A."/>
            <person name="Kues U."/>
            <person name="Blanchette R.A."/>
            <person name="Grigoriev I.V."/>
            <person name="Minto R.E."/>
            <person name="Hibbett D.S."/>
        </authorList>
    </citation>
    <scope>NUCLEOTIDE SEQUENCE [LARGE SCALE GENOMIC DNA]</scope>
    <source>
        <strain evidence="1 2">FP15055 ss-10</strain>
    </source>
</reference>
<evidence type="ECO:0000313" key="2">
    <source>
        <dbReference type="Proteomes" id="UP000054007"/>
    </source>
</evidence>
<gene>
    <name evidence="1" type="ORF">CYLTODRAFT_489563</name>
</gene>
<name>A0A0D7BEY8_9AGAR</name>
<dbReference type="EMBL" id="KN880497">
    <property type="protein sequence ID" value="KIY68745.1"/>
    <property type="molecule type" value="Genomic_DNA"/>
</dbReference>
<keyword evidence="2" id="KW-1185">Reference proteome</keyword>
<dbReference type="STRING" id="1314674.A0A0D7BEY8"/>
<dbReference type="OrthoDB" id="2565179at2759"/>
<sequence>MLRWGVRGLRFSGTDNPARQRVPVRSHIPAAAGLKIPSRVISPNTVQESPKTAYRNCKGAQHGVPPSLEKQEFGRLLQLYGSKASRMDKNALTRIHSGELWSFVLELGRDMERLWGSEAMDGQDKVWLLRALLTKSSTKHGVFTNRLYDALKSDLEPSVHLQMLSWTSKNKPARLVTRLVDVLSYSDSPPTEDLWPYILSAREHHAFILDAFFRRIRLPANEGGAPRLPSRVHDSIGHVYHPSILTVDYLSAALCSTVFPHVRVTVPRSLQTWAKETALQSFHPSVPATQRWPNLVCMALVDAPPDVASKVTPPIGEWNAETVVWRTVLVLSTVRRFFQNTKTPTLGPLLRSIWRQYEATIAWEGGGEAQRFLDRAVAMAILNLATQADDSLLLDQVKTFIDSRRLWDSSCKMSKREHLQLEALVTEYLFTSMYFKRFKTSDMLSFFRDTDVHPYRESVMDAFVRRIMTKDVELARQLLLRCSTSGIRLSPDTFAALCLLLAASNPAAAIGLAHIGHLSTFQTTRVACAVLLSLHRGRVSRLPIGVSSNLLRLLESAPVAWTMEKPFHHALRIIARSGHPDAAIGLLEKTQRDAGKILPTPSAIRLLRVILRYGTPRLVKRIWNLSGKDKELRAVAVTGLAYRGASRMARSIYRQGHGDSARTRILQHVGFKIRGLSRFDTGRLASIDFLSALDLPAVTLALRLLSRSRRPFAAMKLYAQVHPKVSSPAQTYLGNIILGRSLVMRRTRNARLVRRILCDHEYLVQRFGFEADLVTANIIIAAVLRWREVNARELFCWAARVLNYHYGGLFGERESMSCPVPLLRGRFPEYVGLLESNWERNRKPFLRMFVKTFYERGDRFAATRVLTLLKERHTPQARLLGSTH</sequence>
<accession>A0A0D7BEY8</accession>
<dbReference type="Proteomes" id="UP000054007">
    <property type="component" value="Unassembled WGS sequence"/>
</dbReference>
<evidence type="ECO:0000313" key="1">
    <source>
        <dbReference type="EMBL" id="KIY68745.1"/>
    </source>
</evidence>
<organism evidence="1 2">
    <name type="scientific">Cylindrobasidium torrendii FP15055 ss-10</name>
    <dbReference type="NCBI Taxonomy" id="1314674"/>
    <lineage>
        <taxon>Eukaryota</taxon>
        <taxon>Fungi</taxon>
        <taxon>Dikarya</taxon>
        <taxon>Basidiomycota</taxon>
        <taxon>Agaricomycotina</taxon>
        <taxon>Agaricomycetes</taxon>
        <taxon>Agaricomycetidae</taxon>
        <taxon>Agaricales</taxon>
        <taxon>Marasmiineae</taxon>
        <taxon>Physalacriaceae</taxon>
        <taxon>Cylindrobasidium</taxon>
    </lineage>
</organism>
<proteinExistence type="predicted"/>